<evidence type="ECO:0000256" key="4">
    <source>
        <dbReference type="ARBA" id="ARBA00022461"/>
    </source>
</evidence>
<accession>A0A158RCH7</accession>
<keyword evidence="3 13" id="KW-0813">Transport</keyword>
<dbReference type="InterPro" id="IPR001873">
    <property type="entry name" value="ENaC"/>
</dbReference>
<evidence type="ECO:0000313" key="15">
    <source>
        <dbReference type="EMBL" id="VDN05102.1"/>
    </source>
</evidence>
<evidence type="ECO:0000256" key="10">
    <source>
        <dbReference type="ARBA" id="ARBA00023180"/>
    </source>
</evidence>
<keyword evidence="9 14" id="KW-0472">Membrane</keyword>
<dbReference type="GO" id="GO:0015280">
    <property type="term" value="F:ligand-gated sodium channel activity"/>
    <property type="evidence" value="ECO:0007669"/>
    <property type="project" value="TreeGrafter"/>
</dbReference>
<evidence type="ECO:0000256" key="14">
    <source>
        <dbReference type="SAM" id="Phobius"/>
    </source>
</evidence>
<dbReference type="PRINTS" id="PR01078">
    <property type="entry name" value="AMINACHANNEL"/>
</dbReference>
<dbReference type="STRING" id="103827.A0A158RCH7"/>
<dbReference type="EMBL" id="UYYF01004529">
    <property type="protein sequence ID" value="VDN05102.1"/>
    <property type="molecule type" value="Genomic_DNA"/>
</dbReference>
<dbReference type="PANTHER" id="PTHR11690">
    <property type="entry name" value="AMILORIDE-SENSITIVE SODIUM CHANNEL-RELATED"/>
    <property type="match status" value="1"/>
</dbReference>
<evidence type="ECO:0000256" key="2">
    <source>
        <dbReference type="ARBA" id="ARBA00007193"/>
    </source>
</evidence>
<organism evidence="17">
    <name type="scientific">Thelazia callipaeda</name>
    <name type="common">Oriental eyeworm</name>
    <name type="synonym">Parasitic nematode</name>
    <dbReference type="NCBI Taxonomy" id="103827"/>
    <lineage>
        <taxon>Eukaryota</taxon>
        <taxon>Metazoa</taxon>
        <taxon>Ecdysozoa</taxon>
        <taxon>Nematoda</taxon>
        <taxon>Chromadorea</taxon>
        <taxon>Rhabditida</taxon>
        <taxon>Spirurina</taxon>
        <taxon>Spiruromorpha</taxon>
        <taxon>Thelazioidea</taxon>
        <taxon>Thelaziidae</taxon>
        <taxon>Thelazia</taxon>
    </lineage>
</organism>
<dbReference type="Gene3D" id="1.10.287.770">
    <property type="entry name" value="YojJ-like"/>
    <property type="match status" value="2"/>
</dbReference>
<dbReference type="Gene3D" id="2.60.470.10">
    <property type="entry name" value="Acid-sensing ion channels like domains"/>
    <property type="match status" value="2"/>
</dbReference>
<keyword evidence="16" id="KW-1185">Reference proteome</keyword>
<comment type="subcellular location">
    <subcellularLocation>
        <location evidence="1">Membrane</location>
        <topology evidence="1">Multi-pass membrane protein</topology>
    </subcellularLocation>
</comment>
<evidence type="ECO:0000256" key="9">
    <source>
        <dbReference type="ARBA" id="ARBA00023136"/>
    </source>
</evidence>
<evidence type="ECO:0000256" key="11">
    <source>
        <dbReference type="ARBA" id="ARBA00023201"/>
    </source>
</evidence>
<evidence type="ECO:0000256" key="7">
    <source>
        <dbReference type="ARBA" id="ARBA00023053"/>
    </source>
</evidence>
<evidence type="ECO:0000256" key="8">
    <source>
        <dbReference type="ARBA" id="ARBA00023065"/>
    </source>
</evidence>
<keyword evidence="10" id="KW-0325">Glycoprotein</keyword>
<keyword evidence="7" id="KW-0915">Sodium</keyword>
<evidence type="ECO:0000256" key="3">
    <source>
        <dbReference type="ARBA" id="ARBA00022448"/>
    </source>
</evidence>
<dbReference type="OMA" id="CATHMQL"/>
<feature type="transmembrane region" description="Helical" evidence="14">
    <location>
        <begin position="66"/>
        <end position="91"/>
    </location>
</feature>
<reference evidence="17" key="1">
    <citation type="submission" date="2016-04" db="UniProtKB">
        <authorList>
            <consortium name="WormBaseParasite"/>
        </authorList>
    </citation>
    <scope>IDENTIFICATION</scope>
</reference>
<evidence type="ECO:0000256" key="1">
    <source>
        <dbReference type="ARBA" id="ARBA00004141"/>
    </source>
</evidence>
<evidence type="ECO:0000256" key="13">
    <source>
        <dbReference type="RuleBase" id="RU000679"/>
    </source>
</evidence>
<dbReference type="Proteomes" id="UP000276776">
    <property type="component" value="Unassembled WGS sequence"/>
</dbReference>
<evidence type="ECO:0000313" key="16">
    <source>
        <dbReference type="Proteomes" id="UP000276776"/>
    </source>
</evidence>
<dbReference type="PANTHER" id="PTHR11690:SF222">
    <property type="entry name" value="AMILORIDE-SENSITIVE SODIUM CHANNEL SUBUNIT GAMMA"/>
    <property type="match status" value="1"/>
</dbReference>
<keyword evidence="11 13" id="KW-0739">Sodium transport</keyword>
<dbReference type="Pfam" id="PF00858">
    <property type="entry name" value="ASC"/>
    <property type="match status" value="2"/>
</dbReference>
<evidence type="ECO:0000256" key="6">
    <source>
        <dbReference type="ARBA" id="ARBA00022989"/>
    </source>
</evidence>
<dbReference type="OrthoDB" id="8065060at2759"/>
<evidence type="ECO:0000256" key="12">
    <source>
        <dbReference type="ARBA" id="ARBA00023303"/>
    </source>
</evidence>
<feature type="transmembrane region" description="Helical" evidence="14">
    <location>
        <begin position="495"/>
        <end position="519"/>
    </location>
</feature>
<dbReference type="GO" id="GO:0005886">
    <property type="term" value="C:plasma membrane"/>
    <property type="evidence" value="ECO:0007669"/>
    <property type="project" value="TreeGrafter"/>
</dbReference>
<evidence type="ECO:0000313" key="17">
    <source>
        <dbReference type="WBParaSite" id="TCLT_0000763701-mRNA-1"/>
    </source>
</evidence>
<comment type="similarity">
    <text evidence="2 13">Belongs to the amiloride-sensitive sodium channel (TC 1.A.6) family.</text>
</comment>
<keyword evidence="8 13" id="KW-0406">Ion transport</keyword>
<dbReference type="AlphaFoldDB" id="A0A158RCH7"/>
<evidence type="ECO:0000256" key="5">
    <source>
        <dbReference type="ARBA" id="ARBA00022692"/>
    </source>
</evidence>
<dbReference type="WBParaSite" id="TCLT_0000763701-mRNA-1">
    <property type="protein sequence ID" value="TCLT_0000763701-mRNA-1"/>
    <property type="gene ID" value="TCLT_0000763701"/>
</dbReference>
<keyword evidence="5 13" id="KW-0812">Transmembrane</keyword>
<protein>
    <submittedName>
        <fullName evidence="17">Acid-sensing ion channel 1-like</fullName>
    </submittedName>
</protein>
<keyword evidence="12 13" id="KW-0407">Ion channel</keyword>
<sequence>MKKEEAHRFQARLVGGNLIELPVEQLRRIANTSGVDSIEQETKHFSYSTTLHGPLRLYKGKGYGKIFWSLVMCFALVFLSVQINILIAYFMSHPTATSVTFVPAEALTLPAVTVCNYNPITKSYVQYLNESSSGAGYFTYDLLRYMIMAYSEVEDLYLHANYETIEKGRRAYNYFQSIFTEYPFNIENFFARAGFACHEMLKVCSVGGTNLDCCAISRQVLTDLGSCFVFSVDDMKLNQTQPGIFNGLQLILDAGVNDAVAVNYTEEGNTIPIFSNNLEDGFRLYVRNEDELAYSYTEGLSVSPAYRAYIALNLETFHFLTPDKWGNCTHSWPTKSPRRAFRLPYTSQNCASLCQQVYYEQRINCTPLLYSVGDGQHITFSAHLNTCTPSELHAFMLKVADRTNNINGPECADNICPTSCVTHEYKASITYGYGFSESAMDWLTNINDTWTAERIKENFAVVNIFYREMSYMLNEQIQSTSLVDVLSNIGGNMGLFFGASVITVIELVIFFSKLGWIAFSSRRREYMFHKRQKERDREQPVMELSQVERLISWFKKIASGRSFVEHGIKREVLQMMGATKLHGCYRLYAGKTYARLFWLLVAISIGIFFFIVLVELTGQFKASGISTQVEIVYDYADGPSITICSHNPVRRNYVEELKRTTSFSDDLSVYLLYIFLRPESLIKMNLTTDLFAGEKLLRDYMLNYSNFTIASFVSEASFKCEEAFVQCAFEGIMFDCCNERYSTEVFTDLGQCLQFDWKQLSADFSLGYHFGSVHGFQVMLDHQSHNTFHLTNYSDTVIRQAFLDNFEPGFRIYVHDTNAIPHTNSEVLVVSPNNKLSTGLKPVKYQFLERSRGGTCSNTWPPNLQLNLTYSASACKMACKAKYFISNCGCIPLHYDTFKEGKLCSPKEVVECVKNFPDIASVVSNFNDLPLCQNCASECELFIYYTQNSIIHNILTSLGEYMRNMKKQYRLSYVRDNLATVHIFFAAKKYKMYSQSTLSDLSDYFSKIGSNMGLFYGASVISLFELALVLIKIVWTSTFPSRALYLKGKSEKEIERKLRIEEIINEYSAPCRVIRSASETFDANDCMMSSEKISIETGVVPWLKRKLSPSFSASFPPPQRKIGQVLSLTLTPEQASAILEAETFVDSIYVPLRKDKVNIHDFNI</sequence>
<reference evidence="15 16" key="2">
    <citation type="submission" date="2018-11" db="EMBL/GenBank/DDBJ databases">
        <authorList>
            <consortium name="Pathogen Informatics"/>
        </authorList>
    </citation>
    <scope>NUCLEOTIDE SEQUENCE [LARGE SCALE GENOMIC DNA]</scope>
</reference>
<name>A0A158RCH7_THECL</name>
<gene>
    <name evidence="15" type="ORF">TCLT_LOCUS7626</name>
</gene>
<proteinExistence type="inferred from homology"/>
<keyword evidence="6 14" id="KW-1133">Transmembrane helix</keyword>
<feature type="transmembrane region" description="Helical" evidence="14">
    <location>
        <begin position="596"/>
        <end position="614"/>
    </location>
</feature>
<keyword evidence="4 13" id="KW-0894">Sodium channel</keyword>